<gene>
    <name evidence="13" type="ORF">MiSe_50130</name>
</gene>
<dbReference type="InterPro" id="IPR011990">
    <property type="entry name" value="TPR-like_helical_dom_sf"/>
</dbReference>
<feature type="repeat" description="TPR" evidence="10">
    <location>
        <begin position="77"/>
        <end position="110"/>
    </location>
</feature>
<feature type="repeat" description="TPR" evidence="10">
    <location>
        <begin position="2440"/>
        <end position="2473"/>
    </location>
</feature>
<dbReference type="InterPro" id="IPR013105">
    <property type="entry name" value="TPR_2"/>
</dbReference>
<feature type="domain" description="O-GlcNAc transferase C-terminal" evidence="11">
    <location>
        <begin position="2594"/>
        <end position="2776"/>
    </location>
</feature>
<evidence type="ECO:0000256" key="3">
    <source>
        <dbReference type="ARBA" id="ARBA00011970"/>
    </source>
</evidence>
<proteinExistence type="inferred from homology"/>
<evidence type="ECO:0000256" key="1">
    <source>
        <dbReference type="ARBA" id="ARBA00004922"/>
    </source>
</evidence>
<feature type="repeat" description="TPR" evidence="10">
    <location>
        <begin position="2406"/>
        <end position="2439"/>
    </location>
</feature>
<feature type="repeat" description="TPR" evidence="10">
    <location>
        <begin position="2474"/>
        <end position="2507"/>
    </location>
</feature>
<evidence type="ECO:0000256" key="7">
    <source>
        <dbReference type="ARBA" id="ARBA00022737"/>
    </source>
</evidence>
<dbReference type="Gene3D" id="3.40.50.11380">
    <property type="match status" value="2"/>
</dbReference>
<dbReference type="PANTHER" id="PTHR44835">
    <property type="entry name" value="UDP-N-ACETYLGLUCOSAMINE--PEPTIDE N-ACETYLGLUCOSAMINYLTRANSFERASE SPINDLY-RELATED"/>
    <property type="match status" value="1"/>
</dbReference>
<dbReference type="SUPFAM" id="SSF53756">
    <property type="entry name" value="UDP-Glycosyltransferase/glycogen phosphorylase"/>
    <property type="match status" value="5"/>
</dbReference>
<feature type="domain" description="DUF5672" evidence="12">
    <location>
        <begin position="3117"/>
        <end position="3267"/>
    </location>
</feature>
<feature type="repeat" description="TPR" evidence="10">
    <location>
        <begin position="111"/>
        <end position="144"/>
    </location>
</feature>
<comment type="caution">
    <text evidence="13">The sequence shown here is derived from an EMBL/GenBank/DDBJ whole genome shotgun (WGS) entry which is preliminary data.</text>
</comment>
<feature type="repeat" description="TPR" evidence="10">
    <location>
        <begin position="2372"/>
        <end position="2405"/>
    </location>
</feature>
<feature type="repeat" description="TPR" evidence="10">
    <location>
        <begin position="606"/>
        <end position="639"/>
    </location>
</feature>
<name>A0AAV3XE83_9CYAN</name>
<feature type="repeat" description="TPR" evidence="10">
    <location>
        <begin position="1028"/>
        <end position="1061"/>
    </location>
</feature>
<keyword evidence="5" id="KW-0328">Glycosyltransferase</keyword>
<dbReference type="GO" id="GO:0009740">
    <property type="term" value="P:gibberellic acid mediated signaling pathway"/>
    <property type="evidence" value="ECO:0007669"/>
    <property type="project" value="UniProtKB-KW"/>
</dbReference>
<dbReference type="EMBL" id="BLAY01000084">
    <property type="protein sequence ID" value="GET40205.1"/>
    <property type="molecule type" value="Genomic_DNA"/>
</dbReference>
<feature type="repeat" description="TPR" evidence="10">
    <location>
        <begin position="1757"/>
        <end position="1790"/>
    </location>
</feature>
<dbReference type="Pfam" id="PF07719">
    <property type="entry name" value="TPR_2"/>
    <property type="match status" value="1"/>
</dbReference>
<dbReference type="GO" id="GO:0097363">
    <property type="term" value="F:protein O-acetylglucosaminyltransferase activity"/>
    <property type="evidence" value="ECO:0007669"/>
    <property type="project" value="UniProtKB-EC"/>
</dbReference>
<feature type="repeat" description="TPR" evidence="10">
    <location>
        <begin position="1113"/>
        <end position="1146"/>
    </location>
</feature>
<feature type="repeat" description="TPR" evidence="10">
    <location>
        <begin position="1791"/>
        <end position="1824"/>
    </location>
</feature>
<evidence type="ECO:0000256" key="4">
    <source>
        <dbReference type="ARBA" id="ARBA00019143"/>
    </source>
</evidence>
<dbReference type="RefSeq" id="WP_226586021.1">
    <property type="nucleotide sequence ID" value="NZ_BLAY01000084.1"/>
</dbReference>
<accession>A0AAV3XE83</accession>
<protein>
    <recommendedName>
        <fullName evidence="4">Probable UDP-N-acetylglucosamine--peptide N-acetylglucosaminyltransferase SPINDLY</fullName>
        <ecNumber evidence="3">2.4.1.255</ecNumber>
    </recommendedName>
</protein>
<dbReference type="SMART" id="SM00028">
    <property type="entry name" value="TPR"/>
    <property type="match status" value="33"/>
</dbReference>
<feature type="repeat" description="TPR" evidence="10">
    <location>
        <begin position="994"/>
        <end position="1027"/>
    </location>
</feature>
<dbReference type="Pfam" id="PF13432">
    <property type="entry name" value="TPR_16"/>
    <property type="match status" value="3"/>
</dbReference>
<feature type="domain" description="O-GlcNAc transferase C-terminal" evidence="11">
    <location>
        <begin position="2078"/>
        <end position="2258"/>
    </location>
</feature>
<dbReference type="Gene3D" id="1.25.40.10">
    <property type="entry name" value="Tetratricopeptide repeat domain"/>
    <property type="match status" value="16"/>
</dbReference>
<feature type="repeat" description="TPR" evidence="10">
    <location>
        <begin position="572"/>
        <end position="605"/>
    </location>
</feature>
<dbReference type="Pfam" id="PF13414">
    <property type="entry name" value="TPR_11"/>
    <property type="match status" value="9"/>
</dbReference>
<feature type="repeat" description="TPR" evidence="10">
    <location>
        <begin position="2508"/>
        <end position="2541"/>
    </location>
</feature>
<dbReference type="SUPFAM" id="SSF48452">
    <property type="entry name" value="TPR-like"/>
    <property type="match status" value="5"/>
</dbReference>
<feature type="repeat" description="TPR" evidence="10">
    <location>
        <begin position="1689"/>
        <end position="1722"/>
    </location>
</feature>
<keyword evidence="9" id="KW-0939">Gibberellin signaling pathway</keyword>
<evidence type="ECO:0000256" key="5">
    <source>
        <dbReference type="ARBA" id="ARBA00022676"/>
    </source>
</evidence>
<dbReference type="Pfam" id="PF00515">
    <property type="entry name" value="TPR_1"/>
    <property type="match status" value="2"/>
</dbReference>
<feature type="repeat" description="TPR" evidence="10">
    <location>
        <begin position="1587"/>
        <end position="1620"/>
    </location>
</feature>
<keyword evidence="7" id="KW-0677">Repeat</keyword>
<dbReference type="InterPro" id="IPR006597">
    <property type="entry name" value="Sel1-like"/>
</dbReference>
<dbReference type="Pfam" id="PF18922">
    <property type="entry name" value="DUF5672"/>
    <property type="match status" value="1"/>
</dbReference>
<evidence type="ECO:0000313" key="13">
    <source>
        <dbReference type="EMBL" id="GET40205.1"/>
    </source>
</evidence>
<evidence type="ECO:0000256" key="8">
    <source>
        <dbReference type="ARBA" id="ARBA00022803"/>
    </source>
</evidence>
<feature type="repeat" description="TPR" evidence="10">
    <location>
        <begin position="179"/>
        <end position="212"/>
    </location>
</feature>
<evidence type="ECO:0000313" key="14">
    <source>
        <dbReference type="Proteomes" id="UP001050975"/>
    </source>
</evidence>
<keyword evidence="6" id="KW-0808">Transferase</keyword>
<dbReference type="InterPro" id="IPR019734">
    <property type="entry name" value="TPR_rpt"/>
</dbReference>
<organism evidence="13 14">
    <name type="scientific">Microseira wollei NIES-4236</name>
    <dbReference type="NCBI Taxonomy" id="2530354"/>
    <lineage>
        <taxon>Bacteria</taxon>
        <taxon>Bacillati</taxon>
        <taxon>Cyanobacteriota</taxon>
        <taxon>Cyanophyceae</taxon>
        <taxon>Oscillatoriophycideae</taxon>
        <taxon>Aerosakkonematales</taxon>
        <taxon>Aerosakkonemataceae</taxon>
        <taxon>Microseira</taxon>
    </lineage>
</organism>
<dbReference type="PROSITE" id="PS50293">
    <property type="entry name" value="TPR_REGION"/>
    <property type="match status" value="21"/>
</dbReference>
<dbReference type="Pfam" id="PF13181">
    <property type="entry name" value="TPR_8"/>
    <property type="match status" value="1"/>
</dbReference>
<feature type="domain" description="O-GlcNAc transferase C-terminal" evidence="11">
    <location>
        <begin position="2792"/>
        <end position="2973"/>
    </location>
</feature>
<feature type="repeat" description="TPR" evidence="10">
    <location>
        <begin position="1723"/>
        <end position="1756"/>
    </location>
</feature>
<feature type="repeat" description="TPR" evidence="10">
    <location>
        <begin position="2542"/>
        <end position="2575"/>
    </location>
</feature>
<dbReference type="PANTHER" id="PTHR44835:SF1">
    <property type="entry name" value="PROTEIN O-GLCNAC TRANSFERASE"/>
    <property type="match status" value="1"/>
</dbReference>
<evidence type="ECO:0000259" key="12">
    <source>
        <dbReference type="Pfam" id="PF18922"/>
    </source>
</evidence>
<keyword evidence="8 10" id="KW-0802">TPR repeat</keyword>
<feature type="repeat" description="TPR" evidence="10">
    <location>
        <begin position="1181"/>
        <end position="1214"/>
    </location>
</feature>
<feature type="repeat" description="TPR" evidence="10">
    <location>
        <begin position="43"/>
        <end position="76"/>
    </location>
</feature>
<feature type="domain" description="O-GlcNAc transferase C-terminal" evidence="11">
    <location>
        <begin position="1858"/>
        <end position="2071"/>
    </location>
</feature>
<feature type="repeat" description="TPR" evidence="10">
    <location>
        <begin position="145"/>
        <end position="178"/>
    </location>
</feature>
<reference evidence="13" key="1">
    <citation type="submission" date="2019-10" db="EMBL/GenBank/DDBJ databases">
        <title>Draft genome sequece of Microseira wollei NIES-4236.</title>
        <authorList>
            <person name="Yamaguchi H."/>
            <person name="Suzuki S."/>
            <person name="Kawachi M."/>
        </authorList>
    </citation>
    <scope>NUCLEOTIDE SEQUENCE</scope>
    <source>
        <strain evidence="13">NIES-4236</strain>
    </source>
</reference>
<feature type="repeat" description="TPR" evidence="10">
    <location>
        <begin position="9"/>
        <end position="42"/>
    </location>
</feature>
<evidence type="ECO:0000259" key="11">
    <source>
        <dbReference type="Pfam" id="PF13844"/>
    </source>
</evidence>
<dbReference type="InterPro" id="IPR029489">
    <property type="entry name" value="OGT/SEC/SPY_C"/>
</dbReference>
<dbReference type="Gene3D" id="3.40.50.2000">
    <property type="entry name" value="Glycogen Phosphorylase B"/>
    <property type="match status" value="5"/>
</dbReference>
<dbReference type="EC" id="2.4.1.255" evidence="3"/>
<dbReference type="InterPro" id="IPR043729">
    <property type="entry name" value="DUF5672"/>
</dbReference>
<evidence type="ECO:0000256" key="6">
    <source>
        <dbReference type="ARBA" id="ARBA00022679"/>
    </source>
</evidence>
<evidence type="ECO:0000256" key="9">
    <source>
        <dbReference type="ARBA" id="ARBA00022941"/>
    </source>
</evidence>
<sequence length="3317" mass="375547">MAAQDSGEIQAQMRLGIKHYQSGRLVEAEACYEQVVQFQPHHGGAWHLLGVIAYQRHQYQNAIARITRSLELQPNNAEAYKNLGSSYKQLGDFAQALECYQKAIQLQPDYGAAYNSLGILYKKLRQWNEAIECYQKAIQLQPDYAPACNNLGNAYREQGELEKAVYFFRRALEIKPDYVETHDNLGIALQEQGKLTEAIASYRRALQFNPNYANARCNLGLALLLAGELSQGFPEYESRFERDEPVRKLLSTPAWQGEPLEGEDILLWSEQGLGDSIQFVRYALLLQQQGAKVTLATNSPLVRLFQECLISAIPTVINQEQADVSDYKHHISLMSLPQLFKTTPETIPAQIPYIQPPATIPPGLKLPNTPAFKIGIVWATSITNIQLYHIKSIACNLFFQTFEYLLNPGKIELWSLQVGADAAQIQPWLHINGVRDISNLLKDFVDTAAVIHQLDLVITVDTAVAHLAGAMGKPVWVLLPFVPDWRWQLQRQDTPWYPTMELFRQTRWGDWASVLHQVKEKLGSALEIAVKRQLQEDGEADYKLGVAYQKEGKLGEAIASYQKAIQLPPHRVEAYNNLGNIYHKQGKLDSAIACYQKAIELRPNLAQLHYNLGIVREEKGELDWAIACYQRAIQLQPKYAEAYNNLGSIYREQKQFDLAIHSYNKAIEIQPNNVAYLNRGLTLLLLGELEQGFLDYEVRFETPQSARFKPKSPMWDGSNIEGKSIVLWNDQGLGDGIQFVRYAKLLQARGAKVILSAYSALVPLFRECLKADFEVVDQKSCDIYAYDYHASLMSLPAIFKTTSDTIPNSIPYIFPPNPLRHKCILPKTDYYRIGIVWASGAENAELYYKKSCAPDLFIELLSLGNVSLYSLQVGIDAAKIQPWVDNKRVHNLSHLLTDFADTATVIHQLDLIVSVDTAVAHLAGAMGKPVWVLLPFIPDWRWQLERQDSPWYPTMRLFRQASRGDWTSAFEQIKEKLQEVLTEVKMGATEMERIQTQLELGLQYHQSGKLEKAEACYEQIIQQQPENADAWHLLGVIASQRGQFEKAIAQINRAIELNPDSSSFYNNIGNAYREQGNLQRAISYYQKAIQLQSDYADAHKNLADVYQQQGQSALGMRECGIVAQISGKLPEAISYYQRAIQLKPDSVGIHIKLGNAYSEQGEIEQAIECYQKAIKLQPNNAGAYNNLGLAYREQGEFHQAVKYYQKALQVQPYYAEAHANLGMALLLLSDFERGFVEYEWRFEARAKKLSTSKPQMPAPEWDGSSLEGKSILLWSEQGLGDAIQFVRYALLLQKTGAKVILNAHHYPLVPLFRECLQDKFEVVDKDSCDAYTYDYHASLMSLPHILKTTADNIPSSIPYIFPPTPLRSNCILPPSDSYRIGIVWASGSLNNGLYQRKSCTPELFIDLLDGGNVSLYSLQVGVDAPQIQPWLDNERIHDLSPILNDFVDTVTVIHQLDLVITVDTAVAHLAGAMGKPVWILLPFIPDWRWQLERQDSPWYPTMRLFRQPIQGDWASVFQQVKQKLQDVLNSDIATMHWAGETPTPQELDLSCGMGILPVTPMSAFKKDKAEGRKNEKGKKKKLQLESATELYNRGLAVKKQGKLDDAIACYQKAIQLQPNYAPPYNSLGIVYREKGQLDRAIESYQKAIECQENYVQAYNNLGNALRDEGKLDDAIASYQQALKLDPDYINAHFNLGNALQQQGKFAQAIECFQQVIQRQPNYVDAYSSLGHAYKAQENLEAAINCYQKAIQLQPDSATAHSNLGIALQAQGNLPEASQSYQRALQIDPNYWLALINLGDIWRNQGYPTLAINYYRQALAINPDNEAGKINLASALKDRGAINEAIEMSRQIVAENPSLVHAHQNLLLYLHYSQDCQPSAIYEEHKCWAQRHASLLGENRDYSNSDRPPGKRLRIGYVSGDFLTHSVSFFFEPLLTAHNKRNFEVICYANNNKSDATRERLRKIAADWREIYNLNDEQFAELVIQDKIDILVDLSGHTNGNRLLAFARKIAPIQVSYIGYPNTTGLDTIDYRITDNWADPEGQTERLHSEQLIRLPHGFLCYQPPQNYPEVSSSPVLEKGHITFGCFNNLSKVNPQLISYWANILKNVPESRMLIKSWTLADSGMRDSLHRLFQQQGIEPNRLELSGWIAAKNEHLSLYNQVDIALDTFPYNGTTTTCEAMWMGVPVITLAGQTHVSRVGVSLLSSVGWEELIAQSPEAYIQKAVNLANNRDKLPQMRANLRPRMQAAPLTNASLITQSLETAYRQMWRRWCGGIPVAEVVGTGKMPIPQELISADSVGTLTGKMLIPQDKSNSCGVGVPPAQIFDGETAIAQIDPVQIEAKLDSGIEYQKSGQLPEAQACYQQVLQWQPLRADAWHLLGLIAYQQEQYETAIEQINRAIALNSSAPIFHNNLGSVYQKKQKLNEAISSHQKAIQLQPDYAEAHYNLGVAYQGENNLAAAIECYQKVLQLQPNYAQAYYNLGKVYEEQKEPQQAVNCYQKAIQFQADHVEAYFCLANILMNQGYCTLAIDYFRQVLALESNHASAYNNLASTFKDQGKIAEAIAYFRQAIAADPAFVIAQSNLLFNLHYSDEYTPAAIYAEHQHWCVRNATPLAAEILPHSNNPNPNRRLRIGYVSADFLTHSVAFFFEPLLAACDRHNFHVICYANNKQIDATTQRLRQLADDWRQIDRLDDAQLADLIRQDAIDILVDLSGHTKGNRLLTFARQPAPVQVSYIGYPNTTGITGINYRIVDGWTDPEGQTEHLHTEQLIRLTHGFLCYKPPVDCPEVGLSPGLSSDRITFGSFNKLAKISSKLINYWAEILKSVPNSRLLLKSRSFIDSGTCDYLHKLFQQQGIAAERVELIGWISSKSEHLALYNQIDIALDTFPYNGTTTTCEAMWMGVPVITLAGETHVSRVGVSLLSSVGLHEYIAQSPQEYIQKAVDLANNKEKLPQLRANLRGRMLAAPLMDASAIARSLEDAYRTIWRHWCSNNNASNNSHTIQKQPLTQELVDKLIASARDYQTQHFEWHCNYIYEKYLKHWKPRPLPQQSKYMAVIVENRCHPLLDFAIKNTLLFTPDEVGLQIFCTSANVEFVQNIVRDIDNVRIAVMADMPKLDPATYSRLLKTPGFWENIPAEKILIFQTDTLMTEPLDLSFFQYPYLGAPWKKESLKQEFYLFGFQSERQFPVQRESHKIEQKLNAKEQQKCRSGFGNGGLSIRDRQVMLDICQRYPDNTNYPEDLYFSYHVYKDAETIPDLEIARKFATETWFCPDSIGLHAAWKYLSSEQQAYFFEKHHKNILAYFVMSDVMSGSKGSARCF</sequence>
<dbReference type="Proteomes" id="UP001050975">
    <property type="component" value="Unassembled WGS sequence"/>
</dbReference>
<dbReference type="Pfam" id="PF13844">
    <property type="entry name" value="Glyco_transf_41"/>
    <property type="match status" value="4"/>
</dbReference>
<dbReference type="PROSITE" id="PS50005">
    <property type="entry name" value="TPR"/>
    <property type="match status" value="29"/>
</dbReference>
<evidence type="ECO:0000256" key="2">
    <source>
        <dbReference type="ARBA" id="ARBA00005386"/>
    </source>
</evidence>
<feature type="repeat" description="TPR" evidence="10">
    <location>
        <begin position="1621"/>
        <end position="1654"/>
    </location>
</feature>
<dbReference type="InterPro" id="IPR051939">
    <property type="entry name" value="Glycosyltr_41/O-GlcNAc_trsf"/>
</dbReference>
<dbReference type="SMART" id="SM00671">
    <property type="entry name" value="SEL1"/>
    <property type="match status" value="20"/>
</dbReference>
<feature type="repeat" description="TPR" evidence="10">
    <location>
        <begin position="1062"/>
        <end position="1095"/>
    </location>
</feature>
<comment type="similarity">
    <text evidence="2">Belongs to the glycosyltransferase 41 family. O-GlcNAc transferase subfamily.</text>
</comment>
<comment type="pathway">
    <text evidence="1">Protein modification; protein glycosylation.</text>
</comment>
<keyword evidence="14" id="KW-1185">Reference proteome</keyword>
<feature type="repeat" description="TPR" evidence="10">
    <location>
        <begin position="1147"/>
        <end position="1180"/>
    </location>
</feature>
<feature type="repeat" description="TPR" evidence="10">
    <location>
        <begin position="538"/>
        <end position="571"/>
    </location>
</feature>
<feature type="repeat" description="TPR" evidence="10">
    <location>
        <begin position="1655"/>
        <end position="1688"/>
    </location>
</feature>
<feature type="repeat" description="TPR" evidence="10">
    <location>
        <begin position="640"/>
        <end position="673"/>
    </location>
</feature>
<dbReference type="Pfam" id="PF13424">
    <property type="entry name" value="TPR_12"/>
    <property type="match status" value="1"/>
</dbReference>
<evidence type="ECO:0000256" key="10">
    <source>
        <dbReference type="PROSITE-ProRule" id="PRU00339"/>
    </source>
</evidence>